<dbReference type="RefSeq" id="WP_317522056.1">
    <property type="nucleotide sequence ID" value="NZ_JAWJZI010000003.1"/>
</dbReference>
<accession>A0ABU3ZGR2</accession>
<dbReference type="InterPro" id="IPR019734">
    <property type="entry name" value="TPR_rpt"/>
</dbReference>
<evidence type="ECO:0000256" key="1">
    <source>
        <dbReference type="PROSITE-ProRule" id="PRU00339"/>
    </source>
</evidence>
<name>A0ABU3ZGR2_9GAMM</name>
<dbReference type="Proteomes" id="UP001186452">
    <property type="component" value="Unassembled WGS sequence"/>
</dbReference>
<dbReference type="PANTHER" id="PTHR44749:SF1">
    <property type="entry name" value="TETRATRICOPEPTIDE-LIKE HELICAL DOMAIN-CONTAINING PROTEIN"/>
    <property type="match status" value="1"/>
</dbReference>
<dbReference type="SMART" id="SM00028">
    <property type="entry name" value="TPR"/>
    <property type="match status" value="5"/>
</dbReference>
<evidence type="ECO:0008006" key="4">
    <source>
        <dbReference type="Google" id="ProtNLM"/>
    </source>
</evidence>
<gene>
    <name evidence="2" type="ORF">R2X38_09880</name>
</gene>
<feature type="repeat" description="TPR" evidence="1">
    <location>
        <begin position="119"/>
        <end position="152"/>
    </location>
</feature>
<reference evidence="2 3" key="1">
    <citation type="submission" date="2023-10" db="EMBL/GenBank/DDBJ databases">
        <title>Marine bacteria isolated from horseshoe crab.</title>
        <authorList>
            <person name="Cheng T.H."/>
        </authorList>
    </citation>
    <scope>NUCLEOTIDE SEQUENCE [LARGE SCALE GENOMIC DNA]</scope>
    <source>
        <strain evidence="2 3">HSC6</strain>
    </source>
</reference>
<dbReference type="InterPro" id="IPR044650">
    <property type="entry name" value="SRFR1-like"/>
</dbReference>
<sequence>MISSKWIELYQYIREQITQFPDPADILAPLNERLLFLQVQFPKQNQRQPMSWGNDDSRANSHNDWLEHEAFTFVISDILAKHSLTHAQLKYLFETLMAAQMCQLAMVAINKHKHQLSTEEFKTYCGLIYQQLGDYEMAKSMFEEAIALNAHNPLLHCHLGFTYLYLGQSEMAEASFKQSIDTNPDFIGGYQNLAGLYYQEGNFELAAQLAEQAYNKDQSLVSTYITATSSYLALGNSEQADNWIARAFENQISSIELVRLAGICAHRLGRLEEGLEALNQYLNVNPNNYDVLNIRAHIKADLRLFDQLEPDLKQLLTFEPHDEWGLEQLFLCYFHTGQWVEAQHIMVELNKLSGHYKITHRALIDTINKKLSLDIVELN</sequence>
<organism evidence="2 3">
    <name type="scientific">Photobacterium rosenbergii</name>
    <dbReference type="NCBI Taxonomy" id="294936"/>
    <lineage>
        <taxon>Bacteria</taxon>
        <taxon>Pseudomonadati</taxon>
        <taxon>Pseudomonadota</taxon>
        <taxon>Gammaproteobacteria</taxon>
        <taxon>Vibrionales</taxon>
        <taxon>Vibrionaceae</taxon>
        <taxon>Photobacterium</taxon>
    </lineage>
</organism>
<dbReference type="Pfam" id="PF13181">
    <property type="entry name" value="TPR_8"/>
    <property type="match status" value="2"/>
</dbReference>
<dbReference type="InterPro" id="IPR011990">
    <property type="entry name" value="TPR-like_helical_dom_sf"/>
</dbReference>
<evidence type="ECO:0000313" key="2">
    <source>
        <dbReference type="EMBL" id="MDV5169305.1"/>
    </source>
</evidence>
<keyword evidence="3" id="KW-1185">Reference proteome</keyword>
<proteinExistence type="predicted"/>
<dbReference type="PROSITE" id="PS50005">
    <property type="entry name" value="TPR"/>
    <property type="match status" value="2"/>
</dbReference>
<feature type="repeat" description="TPR" evidence="1">
    <location>
        <begin position="153"/>
        <end position="186"/>
    </location>
</feature>
<dbReference type="PANTHER" id="PTHR44749">
    <property type="entry name" value="SUPPRESSOR OF RPS4-RLD 1"/>
    <property type="match status" value="1"/>
</dbReference>
<comment type="caution">
    <text evidence="2">The sequence shown here is derived from an EMBL/GenBank/DDBJ whole genome shotgun (WGS) entry which is preliminary data.</text>
</comment>
<dbReference type="SUPFAM" id="SSF48452">
    <property type="entry name" value="TPR-like"/>
    <property type="match status" value="2"/>
</dbReference>
<evidence type="ECO:0000313" key="3">
    <source>
        <dbReference type="Proteomes" id="UP001186452"/>
    </source>
</evidence>
<dbReference type="EMBL" id="JAWJZI010000003">
    <property type="protein sequence ID" value="MDV5169305.1"/>
    <property type="molecule type" value="Genomic_DNA"/>
</dbReference>
<dbReference type="Gene3D" id="1.25.40.10">
    <property type="entry name" value="Tetratricopeptide repeat domain"/>
    <property type="match status" value="2"/>
</dbReference>
<keyword evidence="1" id="KW-0802">TPR repeat</keyword>
<protein>
    <recommendedName>
        <fullName evidence="4">Tetratricopeptide repeat protein</fullName>
    </recommendedName>
</protein>